<evidence type="ECO:0000313" key="1">
    <source>
        <dbReference type="EMBL" id="TYB74048.1"/>
    </source>
</evidence>
<dbReference type="RefSeq" id="WP_148405370.1">
    <property type="nucleotide sequence ID" value="NZ_VSKK01000006.1"/>
</dbReference>
<dbReference type="InterPro" id="IPR036457">
    <property type="entry name" value="PPM-type-like_dom_sf"/>
</dbReference>
<evidence type="ECO:0000313" key="2">
    <source>
        <dbReference type="Proteomes" id="UP000323720"/>
    </source>
</evidence>
<accession>A0A5D0R033</accession>
<dbReference type="SUPFAM" id="SSF81606">
    <property type="entry name" value="PP2C-like"/>
    <property type="match status" value="1"/>
</dbReference>
<reference evidence="1 2" key="1">
    <citation type="submission" date="2019-08" db="EMBL/GenBank/DDBJ databases">
        <title>Genomes of Antarctic Bizionia species.</title>
        <authorList>
            <person name="Bowman J.P."/>
        </authorList>
    </citation>
    <scope>NUCLEOTIDE SEQUENCE [LARGE SCALE GENOMIC DNA]</scope>
    <source>
        <strain evidence="1 2">ADA-4</strain>
    </source>
</reference>
<dbReference type="EMBL" id="VSKK01000006">
    <property type="protein sequence ID" value="TYB74048.1"/>
    <property type="molecule type" value="Genomic_DNA"/>
</dbReference>
<keyword evidence="2" id="KW-1185">Reference proteome</keyword>
<name>A0A5D0R033_9FLAO</name>
<comment type="caution">
    <text evidence="1">The sequence shown here is derived from an EMBL/GenBank/DDBJ whole genome shotgun (WGS) entry which is preliminary data.</text>
</comment>
<dbReference type="OrthoDB" id="1424329at2"/>
<dbReference type="AlphaFoldDB" id="A0A5D0R033"/>
<dbReference type="Proteomes" id="UP000323720">
    <property type="component" value="Unassembled WGS sequence"/>
</dbReference>
<gene>
    <name evidence="1" type="ORF">ES674_14955</name>
</gene>
<sequence length="263" mass="29701">MYISASYIDIKLNQDYADFFIDEDFSGLIICDGIGEFKDSGIVARTVVELFTDKKLLVAEKIIYSKELINLQNKKIIGGTTLISCVADLKLNKVKIQYLGNGGIIQFRGDFAQNSNSSIPYRYADIMVPHIAPNGSLTKHISNHSGKQELKASEVELKFTTEVGDILLFFSDGIGSLENNFILNDEENRFWRYENDIIQTVLQELNLFLKKADFKDGFDNQLIEFNKSILKQLKNEDKLEDDAALGILITNGVINFYKSQIDG</sequence>
<evidence type="ECO:0008006" key="3">
    <source>
        <dbReference type="Google" id="ProtNLM"/>
    </source>
</evidence>
<proteinExistence type="predicted"/>
<protein>
    <recommendedName>
        <fullName evidence="3">PPM-type phosphatase domain-containing protein</fullName>
    </recommendedName>
</protein>
<organism evidence="1 2">
    <name type="scientific">Bizionia myxarmorum</name>
    <dbReference type="NCBI Taxonomy" id="291186"/>
    <lineage>
        <taxon>Bacteria</taxon>
        <taxon>Pseudomonadati</taxon>
        <taxon>Bacteroidota</taxon>
        <taxon>Flavobacteriia</taxon>
        <taxon>Flavobacteriales</taxon>
        <taxon>Flavobacteriaceae</taxon>
        <taxon>Bizionia</taxon>
    </lineage>
</organism>